<evidence type="ECO:0000313" key="9">
    <source>
        <dbReference type="Proteomes" id="UP000321429"/>
    </source>
</evidence>
<dbReference type="GO" id="GO:0003700">
    <property type="term" value="F:DNA-binding transcription factor activity"/>
    <property type="evidence" value="ECO:0007669"/>
    <property type="project" value="TreeGrafter"/>
</dbReference>
<evidence type="ECO:0000313" key="7">
    <source>
        <dbReference type="EMBL" id="KRN96621.1"/>
    </source>
</evidence>
<accession>A0A0R2LDB7</accession>
<feature type="domain" description="HTH tetR-type" evidence="5">
    <location>
        <begin position="6"/>
        <end position="66"/>
    </location>
</feature>
<dbReference type="PATRIC" id="fig|348151.3.peg.1173"/>
<dbReference type="Gene3D" id="1.10.357.10">
    <property type="entry name" value="Tetracycline Repressor, domain 2"/>
    <property type="match status" value="1"/>
</dbReference>
<dbReference type="STRING" id="348151.IV55_GL001144"/>
<reference evidence="6 9" key="2">
    <citation type="submission" date="2019-07" db="EMBL/GenBank/DDBJ databases">
        <title>Whole genome shotgun sequence of Lactobacillus siliginis NBRC 101315.</title>
        <authorList>
            <person name="Hosoyama A."/>
            <person name="Uohara A."/>
            <person name="Ohji S."/>
            <person name="Ichikawa N."/>
        </authorList>
    </citation>
    <scope>NUCLEOTIDE SEQUENCE [LARGE SCALE GENOMIC DNA]</scope>
    <source>
        <strain evidence="6 9">NBRC 101315</strain>
    </source>
</reference>
<dbReference type="OrthoDB" id="9809994at2"/>
<dbReference type="PRINTS" id="PR00455">
    <property type="entry name" value="HTHTETR"/>
</dbReference>
<dbReference type="PANTHER" id="PTHR30055">
    <property type="entry name" value="HTH-TYPE TRANSCRIPTIONAL REGULATOR RUTR"/>
    <property type="match status" value="1"/>
</dbReference>
<dbReference type="InterPro" id="IPR050109">
    <property type="entry name" value="HTH-type_TetR-like_transc_reg"/>
</dbReference>
<evidence type="ECO:0000256" key="2">
    <source>
        <dbReference type="ARBA" id="ARBA00023125"/>
    </source>
</evidence>
<dbReference type="InterPro" id="IPR009057">
    <property type="entry name" value="Homeodomain-like_sf"/>
</dbReference>
<dbReference type="InterPro" id="IPR036271">
    <property type="entry name" value="Tet_transcr_reg_TetR-rel_C_sf"/>
</dbReference>
<dbReference type="PANTHER" id="PTHR30055:SF234">
    <property type="entry name" value="HTH-TYPE TRANSCRIPTIONAL REGULATOR BETI"/>
    <property type="match status" value="1"/>
</dbReference>
<name>A0A0R2LDB7_9LACO</name>
<dbReference type="InterPro" id="IPR001647">
    <property type="entry name" value="HTH_TetR"/>
</dbReference>
<sequence>MKKKDEQKYERILDETAKLILEGSVGAVSTTMIAHQVGISQSSIYVYFKNREALLLALYIRELEKLYQGDASLPVAELDFPQQLQAYIRQLFEFAMVNPESMTVIQKIKGDVAFDEEAQTQIEQIIQSSPVQQLLFQGIADGTLRPVDISLHRNVIFSTIKLHTDNLHNGVYTEVNVPFEQVSEMVISAVLNAK</sequence>
<dbReference type="AlphaFoldDB" id="A0A0R2LDB7"/>
<reference evidence="7 8" key="1">
    <citation type="journal article" date="2015" name="Genome Announc.">
        <title>Expanding the biotechnology potential of lactobacilli through comparative genomics of 213 strains and associated genera.</title>
        <authorList>
            <person name="Sun Z."/>
            <person name="Harris H.M."/>
            <person name="McCann A."/>
            <person name="Guo C."/>
            <person name="Argimon S."/>
            <person name="Zhang W."/>
            <person name="Yang X."/>
            <person name="Jeffery I.B."/>
            <person name="Cooney J.C."/>
            <person name="Kagawa T.F."/>
            <person name="Liu W."/>
            <person name="Song Y."/>
            <person name="Salvetti E."/>
            <person name="Wrobel A."/>
            <person name="Rasinkangas P."/>
            <person name="Parkhill J."/>
            <person name="Rea M.C."/>
            <person name="O'Sullivan O."/>
            <person name="Ritari J."/>
            <person name="Douillard F.P."/>
            <person name="Paul Ross R."/>
            <person name="Yang R."/>
            <person name="Briner A.E."/>
            <person name="Felis G.E."/>
            <person name="de Vos W.M."/>
            <person name="Barrangou R."/>
            <person name="Klaenhammer T.R."/>
            <person name="Caufield P.W."/>
            <person name="Cui Y."/>
            <person name="Zhang H."/>
            <person name="O'Toole P.W."/>
        </authorList>
    </citation>
    <scope>NUCLEOTIDE SEQUENCE [LARGE SCALE GENOMIC DNA]</scope>
    <source>
        <strain evidence="7 8">DSM 22696</strain>
    </source>
</reference>
<evidence type="ECO:0000256" key="1">
    <source>
        <dbReference type="ARBA" id="ARBA00023015"/>
    </source>
</evidence>
<evidence type="ECO:0000313" key="8">
    <source>
        <dbReference type="Proteomes" id="UP000051139"/>
    </source>
</evidence>
<evidence type="ECO:0000313" key="6">
    <source>
        <dbReference type="EMBL" id="GEK29382.1"/>
    </source>
</evidence>
<dbReference type="PROSITE" id="PS50977">
    <property type="entry name" value="HTH_TETR_2"/>
    <property type="match status" value="1"/>
</dbReference>
<dbReference type="Proteomes" id="UP000321429">
    <property type="component" value="Unassembled WGS sequence"/>
</dbReference>
<dbReference type="EMBL" id="BJUD01000050">
    <property type="protein sequence ID" value="GEK29382.1"/>
    <property type="molecule type" value="Genomic_DNA"/>
</dbReference>
<dbReference type="Pfam" id="PF00440">
    <property type="entry name" value="TetR_N"/>
    <property type="match status" value="1"/>
</dbReference>
<dbReference type="SUPFAM" id="SSF46689">
    <property type="entry name" value="Homeodomain-like"/>
    <property type="match status" value="1"/>
</dbReference>
<comment type="caution">
    <text evidence="7">The sequence shown here is derived from an EMBL/GenBank/DDBJ whole genome shotgun (WGS) entry which is preliminary data.</text>
</comment>
<proteinExistence type="predicted"/>
<organism evidence="7 8">
    <name type="scientific">Furfurilactobacillus siliginis</name>
    <dbReference type="NCBI Taxonomy" id="348151"/>
    <lineage>
        <taxon>Bacteria</taxon>
        <taxon>Bacillati</taxon>
        <taxon>Bacillota</taxon>
        <taxon>Bacilli</taxon>
        <taxon>Lactobacillales</taxon>
        <taxon>Lactobacillaceae</taxon>
        <taxon>Furfurilactobacillus</taxon>
    </lineage>
</organism>
<protein>
    <submittedName>
        <fullName evidence="6">TetR family transcriptional regulator</fullName>
    </submittedName>
</protein>
<gene>
    <name evidence="7" type="ORF">IV55_GL001144</name>
    <name evidence="6" type="ORF">LSI01_16930</name>
</gene>
<evidence type="ECO:0000256" key="3">
    <source>
        <dbReference type="ARBA" id="ARBA00023163"/>
    </source>
</evidence>
<dbReference type="RefSeq" id="WP_057809234.1">
    <property type="nucleotide sequence ID" value="NZ_BJUD01000050.1"/>
</dbReference>
<keyword evidence="2 4" id="KW-0238">DNA-binding</keyword>
<evidence type="ECO:0000259" key="5">
    <source>
        <dbReference type="PROSITE" id="PS50977"/>
    </source>
</evidence>
<keyword evidence="3" id="KW-0804">Transcription</keyword>
<dbReference type="EMBL" id="JQCB01000003">
    <property type="protein sequence ID" value="KRN96621.1"/>
    <property type="molecule type" value="Genomic_DNA"/>
</dbReference>
<evidence type="ECO:0000256" key="4">
    <source>
        <dbReference type="PROSITE-ProRule" id="PRU00335"/>
    </source>
</evidence>
<dbReference type="SUPFAM" id="SSF48498">
    <property type="entry name" value="Tetracyclin repressor-like, C-terminal domain"/>
    <property type="match status" value="1"/>
</dbReference>
<keyword evidence="8" id="KW-1185">Reference proteome</keyword>
<dbReference type="GO" id="GO:0000976">
    <property type="term" value="F:transcription cis-regulatory region binding"/>
    <property type="evidence" value="ECO:0007669"/>
    <property type="project" value="TreeGrafter"/>
</dbReference>
<dbReference type="Proteomes" id="UP000051139">
    <property type="component" value="Unassembled WGS sequence"/>
</dbReference>
<feature type="DNA-binding region" description="H-T-H motif" evidence="4">
    <location>
        <begin position="29"/>
        <end position="48"/>
    </location>
</feature>
<keyword evidence="1" id="KW-0805">Transcription regulation</keyword>